<name>A0ABQ7KES7_9FUNG</name>
<accession>A0ABQ7KES7</accession>
<dbReference type="EMBL" id="JAAAIM010000035">
    <property type="protein sequence ID" value="KAG0297307.1"/>
    <property type="molecule type" value="Genomic_DNA"/>
</dbReference>
<comment type="caution">
    <text evidence="2">The sequence shown here is derived from an EMBL/GenBank/DDBJ whole genome shotgun (WGS) entry which is preliminary data.</text>
</comment>
<feature type="region of interest" description="Disordered" evidence="1">
    <location>
        <begin position="1"/>
        <end position="26"/>
    </location>
</feature>
<feature type="compositionally biased region" description="Basic and acidic residues" evidence="1">
    <location>
        <begin position="84"/>
        <end position="105"/>
    </location>
</feature>
<feature type="region of interest" description="Disordered" evidence="1">
    <location>
        <begin position="84"/>
        <end position="113"/>
    </location>
</feature>
<evidence type="ECO:0000256" key="1">
    <source>
        <dbReference type="SAM" id="MobiDB-lite"/>
    </source>
</evidence>
<evidence type="ECO:0000313" key="3">
    <source>
        <dbReference type="Proteomes" id="UP001194696"/>
    </source>
</evidence>
<dbReference type="Proteomes" id="UP001194696">
    <property type="component" value="Unassembled WGS sequence"/>
</dbReference>
<sequence>MLTRDTWARGSIHQRDHANPVKEYGPDDGLRYAIRLAIQKNVRAQERPMDRADNCYSDKSENSSPKVQPGLGHILVLPVQHKLGHDQHTEEQRRQQHKERCLCSEEKEEVDAC</sequence>
<reference evidence="2 3" key="1">
    <citation type="journal article" date="2020" name="Fungal Divers.">
        <title>Resolving the Mortierellaceae phylogeny through synthesis of multi-gene phylogenetics and phylogenomics.</title>
        <authorList>
            <person name="Vandepol N."/>
            <person name="Liber J."/>
            <person name="Desiro A."/>
            <person name="Na H."/>
            <person name="Kennedy M."/>
            <person name="Barry K."/>
            <person name="Grigoriev I.V."/>
            <person name="Miller A.N."/>
            <person name="O'Donnell K."/>
            <person name="Stajich J.E."/>
            <person name="Bonito G."/>
        </authorList>
    </citation>
    <scope>NUCLEOTIDE SEQUENCE [LARGE SCALE GENOMIC DNA]</scope>
    <source>
        <strain evidence="2 3">AD045</strain>
    </source>
</reference>
<evidence type="ECO:0000313" key="2">
    <source>
        <dbReference type="EMBL" id="KAG0297307.1"/>
    </source>
</evidence>
<organism evidence="2 3">
    <name type="scientific">Linnemannia gamsii</name>
    <dbReference type="NCBI Taxonomy" id="64522"/>
    <lineage>
        <taxon>Eukaryota</taxon>
        <taxon>Fungi</taxon>
        <taxon>Fungi incertae sedis</taxon>
        <taxon>Mucoromycota</taxon>
        <taxon>Mortierellomycotina</taxon>
        <taxon>Mortierellomycetes</taxon>
        <taxon>Mortierellales</taxon>
        <taxon>Mortierellaceae</taxon>
        <taxon>Linnemannia</taxon>
    </lineage>
</organism>
<keyword evidence="3" id="KW-1185">Reference proteome</keyword>
<gene>
    <name evidence="2" type="ORF">BGZ96_007044</name>
</gene>
<protein>
    <submittedName>
        <fullName evidence="2">Uncharacterized protein</fullName>
    </submittedName>
</protein>
<feature type="compositionally biased region" description="Basic and acidic residues" evidence="1">
    <location>
        <begin position="44"/>
        <end position="61"/>
    </location>
</feature>
<feature type="region of interest" description="Disordered" evidence="1">
    <location>
        <begin position="44"/>
        <end position="70"/>
    </location>
</feature>
<proteinExistence type="predicted"/>
<feature type="compositionally biased region" description="Basic and acidic residues" evidence="1">
    <location>
        <begin position="13"/>
        <end position="26"/>
    </location>
</feature>